<dbReference type="SUPFAM" id="SSF56935">
    <property type="entry name" value="Porins"/>
    <property type="match status" value="1"/>
</dbReference>
<keyword evidence="8" id="KW-0675">Receptor</keyword>
<comment type="similarity">
    <text evidence="7">Belongs to the TonB-dependent receptor family.</text>
</comment>
<dbReference type="Proteomes" id="UP000249203">
    <property type="component" value="Unassembled WGS sequence"/>
</dbReference>
<dbReference type="AlphaFoldDB" id="A0A327WR86"/>
<keyword evidence="11" id="KW-1185">Reference proteome</keyword>
<dbReference type="EMBL" id="PIPK01000017">
    <property type="protein sequence ID" value="RUO19052.1"/>
    <property type="molecule type" value="Genomic_DNA"/>
</dbReference>
<keyword evidence="6 7" id="KW-0998">Cell outer membrane</keyword>
<evidence type="ECO:0000313" key="8">
    <source>
        <dbReference type="EMBL" id="RAJ93597.1"/>
    </source>
</evidence>
<dbReference type="Proteomes" id="UP000287865">
    <property type="component" value="Unassembled WGS sequence"/>
</dbReference>
<evidence type="ECO:0000256" key="5">
    <source>
        <dbReference type="ARBA" id="ARBA00023136"/>
    </source>
</evidence>
<keyword evidence="4 7" id="KW-0812">Transmembrane</keyword>
<dbReference type="InterPro" id="IPR036942">
    <property type="entry name" value="Beta-barrel_TonB_sf"/>
</dbReference>
<evidence type="ECO:0000256" key="1">
    <source>
        <dbReference type="ARBA" id="ARBA00004571"/>
    </source>
</evidence>
<comment type="caution">
    <text evidence="8">The sequence shown here is derived from an EMBL/GenBank/DDBJ whole genome shotgun (WGS) entry which is preliminary data.</text>
</comment>
<comment type="subcellular location">
    <subcellularLocation>
        <location evidence="1 7">Cell outer membrane</location>
        <topology evidence="1 7">Multi-pass membrane protein</topology>
    </subcellularLocation>
</comment>
<gene>
    <name evidence="8" type="ORF">B0I24_1172</name>
    <name evidence="9" type="ORF">CWE07_13140</name>
</gene>
<accession>A0A327WR86</accession>
<evidence type="ECO:0000313" key="11">
    <source>
        <dbReference type="Proteomes" id="UP000287865"/>
    </source>
</evidence>
<evidence type="ECO:0000256" key="6">
    <source>
        <dbReference type="ARBA" id="ARBA00023237"/>
    </source>
</evidence>
<keyword evidence="3 7" id="KW-1134">Transmembrane beta strand</keyword>
<keyword evidence="2 7" id="KW-0813">Transport</keyword>
<reference evidence="9 11" key="1">
    <citation type="journal article" date="2018" name="Front. Microbiol.">
        <title>Genome-Based Analysis Reveals the Taxonomy and Diversity of the Family Idiomarinaceae.</title>
        <authorList>
            <person name="Liu Y."/>
            <person name="Lai Q."/>
            <person name="Shao Z."/>
        </authorList>
    </citation>
    <scope>NUCLEOTIDE SEQUENCE [LARGE SCALE GENOMIC DNA]</scope>
    <source>
        <strain evidence="9 11">CF12-14</strain>
    </source>
</reference>
<evidence type="ECO:0000313" key="10">
    <source>
        <dbReference type="Proteomes" id="UP000249203"/>
    </source>
</evidence>
<dbReference type="RefSeq" id="WP_111570351.1">
    <property type="nucleotide sequence ID" value="NZ_PIPK01000017.1"/>
</dbReference>
<evidence type="ECO:0000256" key="7">
    <source>
        <dbReference type="PROSITE-ProRule" id="PRU01360"/>
    </source>
</evidence>
<dbReference type="OrthoDB" id="9764669at2"/>
<evidence type="ECO:0000256" key="2">
    <source>
        <dbReference type="ARBA" id="ARBA00022448"/>
    </source>
</evidence>
<name>A0A327WR86_9GAMM</name>
<keyword evidence="5 7" id="KW-0472">Membrane</keyword>
<dbReference type="PROSITE" id="PS52016">
    <property type="entry name" value="TONB_DEPENDENT_REC_3"/>
    <property type="match status" value="1"/>
</dbReference>
<proteinExistence type="inferred from homology"/>
<dbReference type="Gene3D" id="2.40.170.20">
    <property type="entry name" value="TonB-dependent receptor, beta-barrel domain"/>
    <property type="match status" value="1"/>
</dbReference>
<dbReference type="InterPro" id="IPR039426">
    <property type="entry name" value="TonB-dep_rcpt-like"/>
</dbReference>
<protein>
    <submittedName>
        <fullName evidence="8">TonB-dependent receptor-like protein</fullName>
    </submittedName>
</protein>
<evidence type="ECO:0000313" key="9">
    <source>
        <dbReference type="EMBL" id="RUO19052.1"/>
    </source>
</evidence>
<dbReference type="EMBL" id="QLMD01000017">
    <property type="protein sequence ID" value="RAJ93597.1"/>
    <property type="molecule type" value="Genomic_DNA"/>
</dbReference>
<organism evidence="8 10">
    <name type="scientific">Aliidiomarina maris</name>
    <dbReference type="NCBI Taxonomy" id="531312"/>
    <lineage>
        <taxon>Bacteria</taxon>
        <taxon>Pseudomonadati</taxon>
        <taxon>Pseudomonadota</taxon>
        <taxon>Gammaproteobacteria</taxon>
        <taxon>Alteromonadales</taxon>
        <taxon>Idiomarinaceae</taxon>
        <taxon>Aliidiomarina</taxon>
    </lineage>
</organism>
<evidence type="ECO:0000256" key="4">
    <source>
        <dbReference type="ARBA" id="ARBA00022692"/>
    </source>
</evidence>
<sequence>MNRVPDDASITTSGWATVDILSGYEWGNWQFNVSLQNLLDKRYVPHELVSGQPQGTSLDQYTQPGRHASLRLSYQF</sequence>
<reference evidence="8 10" key="2">
    <citation type="submission" date="2018-06" db="EMBL/GenBank/DDBJ databases">
        <title>Genomic Encyclopedia of Type Strains, Phase III (KMG-III): the genomes of soil and plant-associated and newly described type strains.</title>
        <authorList>
            <person name="Whitman W."/>
        </authorList>
    </citation>
    <scope>NUCLEOTIDE SEQUENCE [LARGE SCALE GENOMIC DNA]</scope>
    <source>
        <strain evidence="8 10">CGMCC 1.15366</strain>
    </source>
</reference>
<dbReference type="GO" id="GO:0009279">
    <property type="term" value="C:cell outer membrane"/>
    <property type="evidence" value="ECO:0007669"/>
    <property type="project" value="UniProtKB-SubCell"/>
</dbReference>
<evidence type="ECO:0000256" key="3">
    <source>
        <dbReference type="ARBA" id="ARBA00022452"/>
    </source>
</evidence>